<evidence type="ECO:0000313" key="10">
    <source>
        <dbReference type="Proteomes" id="UP000252884"/>
    </source>
</evidence>
<dbReference type="SUPFAM" id="SSF54523">
    <property type="entry name" value="Pili subunits"/>
    <property type="match status" value="1"/>
</dbReference>
<dbReference type="PANTHER" id="PTHR39583">
    <property type="entry name" value="TYPE II SECRETION SYSTEM PROTEIN J-RELATED"/>
    <property type="match status" value="1"/>
</dbReference>
<feature type="transmembrane region" description="Helical" evidence="8">
    <location>
        <begin position="7"/>
        <end position="28"/>
    </location>
</feature>
<evidence type="ECO:0000256" key="1">
    <source>
        <dbReference type="ARBA" id="ARBA00004377"/>
    </source>
</evidence>
<evidence type="ECO:0000256" key="4">
    <source>
        <dbReference type="ARBA" id="ARBA00022519"/>
    </source>
</evidence>
<reference evidence="9 10" key="1">
    <citation type="submission" date="2018-07" db="EMBL/GenBank/DDBJ databases">
        <title>Genomic Encyclopedia of Type Strains, Phase IV (KMG-IV): sequencing the most valuable type-strain genomes for metagenomic binning, comparative biology and taxonomic classification.</title>
        <authorList>
            <person name="Goeker M."/>
        </authorList>
    </citation>
    <scope>NUCLEOTIDE SEQUENCE [LARGE SCALE GENOMIC DNA]</scope>
    <source>
        <strain evidence="9 10">DSM 21634</strain>
    </source>
</reference>
<dbReference type="InterPro" id="IPR012902">
    <property type="entry name" value="N_methyl_site"/>
</dbReference>
<dbReference type="PANTHER" id="PTHR39583:SF2">
    <property type="entry name" value="TYPE II SECRETION SYSTEM PROTEIN J"/>
    <property type="match status" value="1"/>
</dbReference>
<dbReference type="RefSeq" id="WP_114467328.1">
    <property type="nucleotide sequence ID" value="NZ_QPJK01000002.1"/>
</dbReference>
<name>A0A368Y1J8_9BURK</name>
<dbReference type="Pfam" id="PF07963">
    <property type="entry name" value="N_methyl"/>
    <property type="match status" value="1"/>
</dbReference>
<keyword evidence="5 8" id="KW-0812">Transmembrane</keyword>
<sequence length="220" mass="24183">MRRAHRGFTLVELLIALAIMAIVAVLSWRGLDGMTRTQAATRAHTDAVLTLQAGLAQWTADLDAMLDVTERPPLDWDGRVMRIVRASTTPGETGPLVVAWTRRGVADGGQWLRWQSPVLHSRAQLLQAWERAGNWAQTPSSDERQREVAIAPLLDWRLFYYRVNTWTNPLSSADTPQTGNSGGTDVPDGVRLVLELPPGGAVSGTITRDWVRPTVGGSDR</sequence>
<keyword evidence="7 8" id="KW-0472">Membrane</keyword>
<protein>
    <submittedName>
        <fullName evidence="9">General secretion pathway protein J</fullName>
    </submittedName>
</protein>
<keyword evidence="6 8" id="KW-1133">Transmembrane helix</keyword>
<gene>
    <name evidence="9" type="ORF">DES41_102521</name>
</gene>
<dbReference type="InterPro" id="IPR045584">
    <property type="entry name" value="Pilin-like"/>
</dbReference>
<keyword evidence="3" id="KW-0488">Methylation</keyword>
<evidence type="ECO:0000256" key="2">
    <source>
        <dbReference type="ARBA" id="ARBA00022475"/>
    </source>
</evidence>
<dbReference type="PROSITE" id="PS00409">
    <property type="entry name" value="PROKAR_NTER_METHYL"/>
    <property type="match status" value="1"/>
</dbReference>
<dbReference type="GO" id="GO:0005886">
    <property type="term" value="C:plasma membrane"/>
    <property type="evidence" value="ECO:0007669"/>
    <property type="project" value="UniProtKB-SubCell"/>
</dbReference>
<dbReference type="NCBIfam" id="TIGR02532">
    <property type="entry name" value="IV_pilin_GFxxxE"/>
    <property type="match status" value="1"/>
</dbReference>
<dbReference type="GO" id="GO:0015628">
    <property type="term" value="P:protein secretion by the type II secretion system"/>
    <property type="evidence" value="ECO:0007669"/>
    <property type="project" value="TreeGrafter"/>
</dbReference>
<evidence type="ECO:0000256" key="8">
    <source>
        <dbReference type="SAM" id="Phobius"/>
    </source>
</evidence>
<organism evidence="9 10">
    <name type="scientific">Pseudorhodoferax soli</name>
    <dbReference type="NCBI Taxonomy" id="545864"/>
    <lineage>
        <taxon>Bacteria</taxon>
        <taxon>Pseudomonadati</taxon>
        <taxon>Pseudomonadota</taxon>
        <taxon>Betaproteobacteria</taxon>
        <taxon>Burkholderiales</taxon>
        <taxon>Comamonadaceae</taxon>
    </lineage>
</organism>
<evidence type="ECO:0000256" key="7">
    <source>
        <dbReference type="ARBA" id="ARBA00023136"/>
    </source>
</evidence>
<evidence type="ECO:0000313" key="9">
    <source>
        <dbReference type="EMBL" id="RCW74200.1"/>
    </source>
</evidence>
<proteinExistence type="predicted"/>
<dbReference type="InterPro" id="IPR051621">
    <property type="entry name" value="T2SS_protein_J"/>
</dbReference>
<keyword evidence="10" id="KW-1185">Reference proteome</keyword>
<comment type="caution">
    <text evidence="9">The sequence shown here is derived from an EMBL/GenBank/DDBJ whole genome shotgun (WGS) entry which is preliminary data.</text>
</comment>
<dbReference type="OrthoDB" id="9151668at2"/>
<evidence type="ECO:0000256" key="3">
    <source>
        <dbReference type="ARBA" id="ARBA00022481"/>
    </source>
</evidence>
<dbReference type="EMBL" id="QPJK01000002">
    <property type="protein sequence ID" value="RCW74200.1"/>
    <property type="molecule type" value="Genomic_DNA"/>
</dbReference>
<comment type="subcellular location">
    <subcellularLocation>
        <location evidence="1">Cell inner membrane</location>
        <topology evidence="1">Single-pass membrane protein</topology>
    </subcellularLocation>
</comment>
<dbReference type="Proteomes" id="UP000252884">
    <property type="component" value="Unassembled WGS sequence"/>
</dbReference>
<evidence type="ECO:0000256" key="6">
    <source>
        <dbReference type="ARBA" id="ARBA00022989"/>
    </source>
</evidence>
<accession>A0A368Y1J8</accession>
<keyword evidence="4" id="KW-0997">Cell inner membrane</keyword>
<evidence type="ECO:0000256" key="5">
    <source>
        <dbReference type="ARBA" id="ARBA00022692"/>
    </source>
</evidence>
<keyword evidence="2" id="KW-1003">Cell membrane</keyword>
<dbReference type="Gene3D" id="3.30.700.10">
    <property type="entry name" value="Glycoprotein, Type 4 Pilin"/>
    <property type="match status" value="1"/>
</dbReference>
<dbReference type="AlphaFoldDB" id="A0A368Y1J8"/>